<reference evidence="3" key="1">
    <citation type="submission" date="2021-08" db="EMBL/GenBank/DDBJ databases">
        <title>WGS assembly of Ceratopteris richardii.</title>
        <authorList>
            <person name="Marchant D.B."/>
            <person name="Chen G."/>
            <person name="Jenkins J."/>
            <person name="Shu S."/>
            <person name="Leebens-Mack J."/>
            <person name="Grimwood J."/>
            <person name="Schmutz J."/>
            <person name="Soltis P."/>
            <person name="Soltis D."/>
            <person name="Chen Z.-H."/>
        </authorList>
    </citation>
    <scope>NUCLEOTIDE SEQUENCE</scope>
    <source>
        <strain evidence="3">Whitten #5841</strain>
        <tissue evidence="3">Leaf</tissue>
    </source>
</reference>
<accession>A0A8T2U4E3</accession>
<feature type="region of interest" description="Disordered" evidence="2">
    <location>
        <begin position="450"/>
        <end position="499"/>
    </location>
</feature>
<feature type="compositionally biased region" description="Acidic residues" evidence="2">
    <location>
        <begin position="11"/>
        <end position="25"/>
    </location>
</feature>
<feature type="compositionally biased region" description="Basic and acidic residues" evidence="2">
    <location>
        <begin position="465"/>
        <end position="481"/>
    </location>
</feature>
<comment type="caution">
    <text evidence="3">The sequence shown here is derived from an EMBL/GenBank/DDBJ whole genome shotgun (WGS) entry which is preliminary data.</text>
</comment>
<feature type="compositionally biased region" description="Basic residues" evidence="2">
    <location>
        <begin position="31"/>
        <end position="42"/>
    </location>
</feature>
<feature type="coiled-coil region" evidence="1">
    <location>
        <begin position="311"/>
        <end position="419"/>
    </location>
</feature>
<evidence type="ECO:0000313" key="4">
    <source>
        <dbReference type="Proteomes" id="UP000825935"/>
    </source>
</evidence>
<dbReference type="InterPro" id="IPR043424">
    <property type="entry name" value="BLT-like"/>
</dbReference>
<gene>
    <name evidence="3" type="ORF">KP509_09G056400</name>
</gene>
<feature type="compositionally biased region" description="Polar residues" evidence="2">
    <location>
        <begin position="157"/>
        <end position="167"/>
    </location>
</feature>
<name>A0A8T2U4E3_CERRI</name>
<dbReference type="AlphaFoldDB" id="A0A8T2U4E3"/>
<feature type="region of interest" description="Disordered" evidence="2">
    <location>
        <begin position="576"/>
        <end position="623"/>
    </location>
</feature>
<organism evidence="3 4">
    <name type="scientific">Ceratopteris richardii</name>
    <name type="common">Triangle waterfern</name>
    <dbReference type="NCBI Taxonomy" id="49495"/>
    <lineage>
        <taxon>Eukaryota</taxon>
        <taxon>Viridiplantae</taxon>
        <taxon>Streptophyta</taxon>
        <taxon>Embryophyta</taxon>
        <taxon>Tracheophyta</taxon>
        <taxon>Polypodiopsida</taxon>
        <taxon>Polypodiidae</taxon>
        <taxon>Polypodiales</taxon>
        <taxon>Pteridineae</taxon>
        <taxon>Pteridaceae</taxon>
        <taxon>Parkerioideae</taxon>
        <taxon>Ceratopteris</taxon>
    </lineage>
</organism>
<keyword evidence="4" id="KW-1185">Reference proteome</keyword>
<evidence type="ECO:0000256" key="1">
    <source>
        <dbReference type="SAM" id="Coils"/>
    </source>
</evidence>
<dbReference type="PANTHER" id="PTHR31071">
    <property type="entry name" value="GB|AAF24581.1"/>
    <property type="match status" value="1"/>
</dbReference>
<feature type="compositionally biased region" description="Basic residues" evidence="2">
    <location>
        <begin position="133"/>
        <end position="143"/>
    </location>
</feature>
<feature type="region of interest" description="Disordered" evidence="2">
    <location>
        <begin position="527"/>
        <end position="550"/>
    </location>
</feature>
<feature type="compositionally biased region" description="Basic and acidic residues" evidence="2">
    <location>
        <begin position="1"/>
        <end position="10"/>
    </location>
</feature>
<feature type="region of interest" description="Disordered" evidence="2">
    <location>
        <begin position="127"/>
        <end position="168"/>
    </location>
</feature>
<dbReference type="OrthoDB" id="691984at2759"/>
<feature type="compositionally biased region" description="Polar residues" evidence="2">
    <location>
        <begin position="599"/>
        <end position="616"/>
    </location>
</feature>
<dbReference type="PANTHER" id="PTHR31071:SF2">
    <property type="entry name" value="ACTIN CYTOSKELETON-REGULATORY COMPLEX PAN-LIKE PROTEIN"/>
    <property type="match status" value="1"/>
</dbReference>
<evidence type="ECO:0000256" key="2">
    <source>
        <dbReference type="SAM" id="MobiDB-lite"/>
    </source>
</evidence>
<feature type="coiled-coil region" evidence="1">
    <location>
        <begin position="232"/>
        <end position="266"/>
    </location>
</feature>
<proteinExistence type="predicted"/>
<feature type="region of interest" description="Disordered" evidence="2">
    <location>
        <begin position="1"/>
        <end position="54"/>
    </location>
</feature>
<dbReference type="EMBL" id="CM035414">
    <property type="protein sequence ID" value="KAH7429568.1"/>
    <property type="molecule type" value="Genomic_DNA"/>
</dbReference>
<dbReference type="Proteomes" id="UP000825935">
    <property type="component" value="Chromosome 9"/>
</dbReference>
<keyword evidence="1" id="KW-0175">Coiled coil</keyword>
<evidence type="ECO:0000313" key="3">
    <source>
        <dbReference type="EMBL" id="KAH7429568.1"/>
    </source>
</evidence>
<dbReference type="OMA" id="SREWAGE"/>
<feature type="region of interest" description="Disordered" evidence="2">
    <location>
        <begin position="685"/>
        <end position="718"/>
    </location>
</feature>
<protein>
    <submittedName>
        <fullName evidence="3">Uncharacterized protein</fullName>
    </submittedName>
</protein>
<sequence>MAGGDEHGGVDNEDGYSDEVNEDDTASVTNKARRRGSARPRRAPSVCSSARGSNTFSISRVRLRRASQLAVARKRGPSTPVPSWKVIGDENRFIEPEHHGHSQLYGENSSARRLAAALWEVQAVPFSRGGAPRNRKPHRHHRGNGPSDSKTLEFRIQPSSPGSNMASQRLLKSPAMQNQVPKDSILLTNSASATKSLLKDLEPGAATSNEFVKLLNHVRTLEEQHRSSSILVERLRWELDRSHVQLQELQQNEKIHSMQVEEITNKLVEERAIWQKKQEENVRLAVQAIKEELFHERKAKGRLELLHKRIVKEFQELKKVLGKALHDLERERKARELMEDVCDELAREIGEDKARVEEMKRESAKVREEVEEERKMLQMAEIWREERVQMKLMEAKLELEEKNAALDKLRSELEAFLKAKRLANPDTNNNNQVSTDDRYIEHGIVGHNLAEPFHPTEKNNVPVRHSVDSRHDSISDPKQVLEGEDDASSDSDYFSRSSEGRGMVTASHFQHHGRNEVDVERRAKHWKAVAPSEGRKSRQNYQHHGLQRSRSTQIYDSNRHGDYRLCDLQGGSRWMDDSVEPQQPCEDEVPASGNGARESVNSWPSDNEGSIGNSPFTPRGEGRWRNVGSPYDMAEGLELAGCHTHRLGQKASEVSRELPASSLMTTMPPTGTQLHQQLYAKSSPTRPWTHFWSSPDPGSPRQGRFGRGTSEISSSLKDNSLKAKLMEAKLEGQQARVRSNVD</sequence>